<dbReference type="AlphaFoldDB" id="A0AAD0F6P9"/>
<reference evidence="1" key="1">
    <citation type="submission" date="2017-11" db="EMBL/GenBank/DDBJ databases">
        <title>Complete Genome Sequence from Moraxella oslensis YHS isolated from human skin.</title>
        <authorList>
            <person name="Lee K."/>
            <person name="Lim J.Y."/>
            <person name="Hwang I."/>
        </authorList>
    </citation>
    <scope>NUCLEOTIDE SEQUENCE</scope>
    <source>
        <strain evidence="1">YHS</strain>
    </source>
</reference>
<sequence>MNELFSQELSELPVSDWITRLQDYYLRSDGPYGNTPITSLDVTPSGLAEAIGISGYSDDMVQNAFMSLFTRKSVRINLGQESRIQKNTPESVIVARGNKVFHQQFHYLILSCLVAATTTNVGDNINQYRERLGALLNDNQGLEQDVSGINSLWLALSKWVDTQISQGKLFRKMVVI</sequence>
<accession>A0AAD0F6P9</accession>
<proteinExistence type="predicted"/>
<protein>
    <submittedName>
        <fullName evidence="1">Uncharacterized protein</fullName>
    </submittedName>
</protein>
<organism evidence="1">
    <name type="scientific">Faucicola osloensis</name>
    <name type="common">Moraxella osloensis</name>
    <dbReference type="NCBI Taxonomy" id="34062"/>
    <lineage>
        <taxon>Bacteria</taxon>
        <taxon>Pseudomonadati</taxon>
        <taxon>Pseudomonadota</taxon>
        <taxon>Gammaproteobacteria</taxon>
        <taxon>Moraxellales</taxon>
        <taxon>Moraxellaceae</taxon>
        <taxon>Faucicola</taxon>
    </lineage>
</organism>
<gene>
    <name evidence="1" type="ORF">YHS_11870</name>
</gene>
<dbReference type="EMBL" id="CP024176">
    <property type="protein sequence ID" value="ATW70751.1"/>
    <property type="molecule type" value="Genomic_DNA"/>
</dbReference>
<name>A0AAD0F6P9_FAUOS</name>
<evidence type="ECO:0000313" key="1">
    <source>
        <dbReference type="EMBL" id="ATW70751.1"/>
    </source>
</evidence>